<protein>
    <submittedName>
        <fullName evidence="1">LytR/AlgR family response regulator transcription factor</fullName>
    </submittedName>
</protein>
<organism evidence="1 2">
    <name type="scientific">Paenibacillus mesotrionivorans</name>
    <dbReference type="NCBI Taxonomy" id="3160968"/>
    <lineage>
        <taxon>Bacteria</taxon>
        <taxon>Bacillati</taxon>
        <taxon>Bacillota</taxon>
        <taxon>Bacilli</taxon>
        <taxon>Bacillales</taxon>
        <taxon>Paenibacillaceae</taxon>
        <taxon>Paenibacillus</taxon>
    </lineage>
</organism>
<reference evidence="1" key="1">
    <citation type="submission" date="2024-12" db="EMBL/GenBank/DDBJ databases">
        <authorList>
            <person name="Wu N."/>
        </authorList>
    </citation>
    <scope>NUCLEOTIDE SEQUENCE</scope>
    <source>
        <strain evidence="1">P15</strain>
    </source>
</reference>
<name>A0ACC7P7B8_9BACL</name>
<comment type="caution">
    <text evidence="1">The sequence shown here is derived from an EMBL/GenBank/DDBJ whole genome shotgun (WGS) entry which is preliminary data.</text>
</comment>
<dbReference type="Proteomes" id="UP001631969">
    <property type="component" value="Unassembled WGS sequence"/>
</dbReference>
<gene>
    <name evidence="1" type="ORF">ACI1P1_28285</name>
</gene>
<evidence type="ECO:0000313" key="1">
    <source>
        <dbReference type="EMBL" id="MFM9332200.1"/>
    </source>
</evidence>
<accession>A0ACC7P7B8</accession>
<evidence type="ECO:0000313" key="2">
    <source>
        <dbReference type="Proteomes" id="UP001631969"/>
    </source>
</evidence>
<proteinExistence type="predicted"/>
<keyword evidence="2" id="KW-1185">Reference proteome</keyword>
<dbReference type="EMBL" id="JBJURJ010000027">
    <property type="protein sequence ID" value="MFM9332200.1"/>
    <property type="molecule type" value="Genomic_DNA"/>
</dbReference>
<sequence>MLHIAICEDDRREAAYLRKLLEQFAASSGVELSCTIYESGFALADAAERRPAFDIILLDVMMPGLNGLETAAEIRRGNDHVKIIFLTSSSEFAVASYAVDAYFYMLKPLCENTFFRIMNKACKEIQAERSSSIVVHNHRSIARLFIAELAYCEIINKTIYYHLATGGVLDGPGSMSELEQKLSPYPFIVKIHRSYMVNLRHVQSLTGKEITMMTKDILPLSRGRFDSIKRAFLSLPFEGGHA</sequence>